<feature type="domain" description="Major facilitator superfamily (MFS) profile" evidence="6">
    <location>
        <begin position="1"/>
        <end position="447"/>
    </location>
</feature>
<sequence length="463" mass="51952">MHEKLSFKEKVGYGFGDFASSMFWKIFGMYLLIFYTDVFGLAPTVVGTMFLVTRIWDSFFDPIIGIIADRTKTRWGKFRPFLLWTAFPFAVIGVLTFYVPDFDMKGKIIYAYVTYSLMMMVYSAINVPYASLLGVISPDSKERTTLSSYRMVFAFAGSVFALWLVEPLVMHFGGSMNAKDGWLYTIIVFGAITTALFLGCFFLTKERVQPINEEKPVLKNDLNDLWKNRPWWILLGAGVFALIFSSIRDGAAVYYFKYCITNAQDFTINMFGQSFKMTPTSFYLVLGQAAAIIGVVIATPISKRIGKKLTFMGAMALAAIFSVGFHFVGNDNLFAIYALQVVISITLNSIFPLIWAMYADTADYSEWKQGRRATGLIFSASSMSQKFGWTIGGSATGWLLGYFGFQANVLQSVYTQNGIQLMLSFLPAIAGALSVVFIIFYPLSENKLQAIEAELAQKRKNEI</sequence>
<feature type="transmembrane region" description="Helical" evidence="5">
    <location>
        <begin position="148"/>
        <end position="170"/>
    </location>
</feature>
<dbReference type="InterPro" id="IPR036259">
    <property type="entry name" value="MFS_trans_sf"/>
</dbReference>
<dbReference type="EMBL" id="SJCY01000002">
    <property type="protein sequence ID" value="TDG37280.1"/>
    <property type="molecule type" value="Genomic_DNA"/>
</dbReference>
<evidence type="ECO:0000256" key="5">
    <source>
        <dbReference type="SAM" id="Phobius"/>
    </source>
</evidence>
<gene>
    <name evidence="7" type="ORF">EZJ43_03945</name>
</gene>
<feature type="transmembrane region" description="Helical" evidence="5">
    <location>
        <begin position="112"/>
        <end position="136"/>
    </location>
</feature>
<name>A0A4R5MNB0_9SPHI</name>
<dbReference type="Proteomes" id="UP000295668">
    <property type="component" value="Unassembled WGS sequence"/>
</dbReference>
<comment type="caution">
    <text evidence="7">The sequence shown here is derived from an EMBL/GenBank/DDBJ whole genome shotgun (WGS) entry which is preliminary data.</text>
</comment>
<dbReference type="Pfam" id="PF13347">
    <property type="entry name" value="MFS_2"/>
    <property type="match status" value="1"/>
</dbReference>
<evidence type="ECO:0000256" key="3">
    <source>
        <dbReference type="ARBA" id="ARBA00022989"/>
    </source>
</evidence>
<dbReference type="InterPro" id="IPR001927">
    <property type="entry name" value="Na/Gal_symport"/>
</dbReference>
<feature type="transmembrane region" description="Helical" evidence="5">
    <location>
        <begin position="231"/>
        <end position="247"/>
    </location>
</feature>
<evidence type="ECO:0000313" key="7">
    <source>
        <dbReference type="EMBL" id="TDG37280.1"/>
    </source>
</evidence>
<dbReference type="OrthoDB" id="9764596at2"/>
<feature type="transmembrane region" description="Helical" evidence="5">
    <location>
        <begin position="387"/>
        <end position="405"/>
    </location>
</feature>
<dbReference type="InterPro" id="IPR039672">
    <property type="entry name" value="MFS_2"/>
</dbReference>
<evidence type="ECO:0000256" key="1">
    <source>
        <dbReference type="ARBA" id="ARBA00009617"/>
    </source>
</evidence>
<feature type="transmembrane region" description="Helical" evidence="5">
    <location>
        <begin position="334"/>
        <end position="358"/>
    </location>
</feature>
<organism evidence="7 8">
    <name type="scientific">Pedobacter changchengzhani</name>
    <dbReference type="NCBI Taxonomy" id="2529274"/>
    <lineage>
        <taxon>Bacteria</taxon>
        <taxon>Pseudomonadati</taxon>
        <taxon>Bacteroidota</taxon>
        <taxon>Sphingobacteriia</taxon>
        <taxon>Sphingobacteriales</taxon>
        <taxon>Sphingobacteriaceae</taxon>
        <taxon>Pedobacter</taxon>
    </lineage>
</organism>
<dbReference type="GO" id="GO:0006814">
    <property type="term" value="P:sodium ion transport"/>
    <property type="evidence" value="ECO:0007669"/>
    <property type="project" value="InterPro"/>
</dbReference>
<feature type="transmembrane region" description="Helical" evidence="5">
    <location>
        <begin position="309"/>
        <end position="328"/>
    </location>
</feature>
<dbReference type="NCBIfam" id="TIGR00792">
    <property type="entry name" value="gph"/>
    <property type="match status" value="1"/>
</dbReference>
<comment type="similarity">
    <text evidence="1">Belongs to the sodium:galactoside symporter (TC 2.A.2) family.</text>
</comment>
<dbReference type="AlphaFoldDB" id="A0A4R5MNB0"/>
<dbReference type="Gene3D" id="1.20.1250.20">
    <property type="entry name" value="MFS general substrate transporter like domains"/>
    <property type="match status" value="1"/>
</dbReference>
<reference evidence="7 8" key="1">
    <citation type="submission" date="2019-02" db="EMBL/GenBank/DDBJ databases">
        <title>Pedobacter sp. nov., a novel speices isolated from soil of pinguins habitat in Antarcitica.</title>
        <authorList>
            <person name="He R.-H."/>
        </authorList>
    </citation>
    <scope>NUCLEOTIDE SEQUENCE [LARGE SCALE GENOMIC DNA]</scope>
    <source>
        <strain evidence="7 8">E01020</strain>
    </source>
</reference>
<keyword evidence="2 5" id="KW-0812">Transmembrane</keyword>
<feature type="transmembrane region" description="Helical" evidence="5">
    <location>
        <begin position="41"/>
        <end position="60"/>
    </location>
</feature>
<dbReference type="GO" id="GO:0015293">
    <property type="term" value="F:symporter activity"/>
    <property type="evidence" value="ECO:0007669"/>
    <property type="project" value="InterPro"/>
</dbReference>
<feature type="transmembrane region" description="Helical" evidence="5">
    <location>
        <begin position="425"/>
        <end position="443"/>
    </location>
</feature>
<keyword evidence="8" id="KW-1185">Reference proteome</keyword>
<evidence type="ECO:0000259" key="6">
    <source>
        <dbReference type="PROSITE" id="PS50850"/>
    </source>
</evidence>
<protein>
    <submittedName>
        <fullName evidence="7">MFS transporter</fullName>
    </submittedName>
</protein>
<evidence type="ECO:0000256" key="2">
    <source>
        <dbReference type="ARBA" id="ARBA00022692"/>
    </source>
</evidence>
<evidence type="ECO:0000256" key="4">
    <source>
        <dbReference type="ARBA" id="ARBA00023136"/>
    </source>
</evidence>
<dbReference type="GO" id="GO:0008643">
    <property type="term" value="P:carbohydrate transport"/>
    <property type="evidence" value="ECO:0007669"/>
    <property type="project" value="InterPro"/>
</dbReference>
<dbReference type="PANTHER" id="PTHR11328:SF24">
    <property type="entry name" value="MAJOR FACILITATOR SUPERFAMILY (MFS) PROFILE DOMAIN-CONTAINING PROTEIN"/>
    <property type="match status" value="1"/>
</dbReference>
<dbReference type="CDD" id="cd17332">
    <property type="entry name" value="MFS_MelB_like"/>
    <property type="match status" value="1"/>
</dbReference>
<feature type="transmembrane region" description="Helical" evidence="5">
    <location>
        <begin position="282"/>
        <end position="302"/>
    </location>
</feature>
<dbReference type="GO" id="GO:0005886">
    <property type="term" value="C:plasma membrane"/>
    <property type="evidence" value="ECO:0007669"/>
    <property type="project" value="TreeGrafter"/>
</dbReference>
<keyword evidence="3 5" id="KW-1133">Transmembrane helix</keyword>
<feature type="transmembrane region" description="Helical" evidence="5">
    <location>
        <begin position="12"/>
        <end position="35"/>
    </location>
</feature>
<dbReference type="PROSITE" id="PS50850">
    <property type="entry name" value="MFS"/>
    <property type="match status" value="1"/>
</dbReference>
<proteinExistence type="inferred from homology"/>
<dbReference type="RefSeq" id="WP_133261373.1">
    <property type="nucleotide sequence ID" value="NZ_SJCY01000002.1"/>
</dbReference>
<dbReference type="SUPFAM" id="SSF103473">
    <property type="entry name" value="MFS general substrate transporter"/>
    <property type="match status" value="1"/>
</dbReference>
<accession>A0A4R5MNB0</accession>
<feature type="transmembrane region" description="Helical" evidence="5">
    <location>
        <begin position="81"/>
        <end position="100"/>
    </location>
</feature>
<keyword evidence="4 5" id="KW-0472">Membrane</keyword>
<evidence type="ECO:0000313" key="8">
    <source>
        <dbReference type="Proteomes" id="UP000295668"/>
    </source>
</evidence>
<feature type="transmembrane region" description="Helical" evidence="5">
    <location>
        <begin position="182"/>
        <end position="203"/>
    </location>
</feature>
<dbReference type="PANTHER" id="PTHR11328">
    <property type="entry name" value="MAJOR FACILITATOR SUPERFAMILY DOMAIN-CONTAINING PROTEIN"/>
    <property type="match status" value="1"/>
</dbReference>
<dbReference type="InterPro" id="IPR020846">
    <property type="entry name" value="MFS_dom"/>
</dbReference>